<evidence type="ECO:0000313" key="1">
    <source>
        <dbReference type="EMBL" id="QIN96786.1"/>
    </source>
</evidence>
<dbReference type="GeneID" id="77945320"/>
<proteinExistence type="predicted"/>
<sequence>MSNNFDKPTQYEIGSITIEGNDVAGLMQQVSIFESIYSPVITGSVILLDTDGDDFVSKYEIEGSEEFEFDFTNANGEQLTFKGVLNGLRNKAVKNQANMYTFDFTSEQVRKNEEKFVTKRFKNKPPKDVVEEMLELLGGETDKVEGDGLPMSFLGSRKRPTDIIKYCLTHGVTQESSSSEKGKNQKETTKGTTGFACWQTLDGYRFNSIDKILKGEGGNDAGSFTHQMQNHSLSMDESMTSIIDYDFKQIGDIQSKMRSGAFRNVTISFDMDKGLYKEFTYEDEQNMTDKQKKAVTKPTRYMWKPYVNERFENQCTKAKDNEHDQSRRYLAQNNVRQNTFADQFGNFTLPPSFKIRAGDYFEAKIPKVQSEKEGGYNEKHSGRYVIKQVGHHIMNDGHAYTRVQTVRSTTQQDDSSSQQ</sequence>
<name>A0A6G8R5W7_9CAUD</name>
<dbReference type="EMBL" id="MT162466">
    <property type="protein sequence ID" value="QIN96786.1"/>
    <property type="molecule type" value="Genomic_DNA"/>
</dbReference>
<keyword evidence="2" id="KW-1185">Reference proteome</keyword>
<accession>A0A6G8R5W7</accession>
<evidence type="ECO:0000313" key="2">
    <source>
        <dbReference type="Proteomes" id="UP000502617"/>
    </source>
</evidence>
<dbReference type="KEGG" id="vg:77945320"/>
<reference evidence="1 2" key="1">
    <citation type="submission" date="2020-03" db="EMBL/GenBank/DDBJ databases">
        <title>The Isolation and Genome Sequence of a Novel Cyanophage S-N03 from the Huanghai Sea, China.</title>
        <authorList>
            <person name="Jiang T."/>
        </authorList>
    </citation>
    <scope>NUCLEOTIDE SEQUENCE [LARGE SCALE GENOMIC DNA]</scope>
</reference>
<protein>
    <submittedName>
        <fullName evidence="1">Uncharacterized protein</fullName>
    </submittedName>
</protein>
<organism evidence="1 2">
    <name type="scientific">Synechococcus phage S-N03</name>
    <dbReference type="NCBI Taxonomy" id="2718943"/>
    <lineage>
        <taxon>Viruses</taxon>
        <taxon>Duplodnaviria</taxon>
        <taxon>Heunggongvirae</taxon>
        <taxon>Uroviricota</taxon>
        <taxon>Caudoviricetes</taxon>
        <taxon>Pantevenvirales</taxon>
        <taxon>Kyanoviridae</taxon>
        <taxon>Huanghaivirus</taxon>
        <taxon>Huanghaivirus snothree</taxon>
    </lineage>
</organism>
<dbReference type="Proteomes" id="UP000502617">
    <property type="component" value="Segment"/>
</dbReference>
<dbReference type="RefSeq" id="YP_010669166.1">
    <property type="nucleotide sequence ID" value="NC_070959.1"/>
</dbReference>